<evidence type="ECO:0000313" key="4">
    <source>
        <dbReference type="Proteomes" id="UP000749471"/>
    </source>
</evidence>
<protein>
    <submittedName>
        <fullName evidence="3">Ribosome assembly RNA-binding protein YhbY</fullName>
    </submittedName>
</protein>
<comment type="caution">
    <text evidence="3">The sequence shown here is derived from an EMBL/GenBank/DDBJ whole genome shotgun (WGS) entry which is preliminary data.</text>
</comment>
<dbReference type="PANTHER" id="PTHR40065:SF3">
    <property type="entry name" value="RNA-BINDING PROTEIN YHBY"/>
    <property type="match status" value="1"/>
</dbReference>
<dbReference type="InterPro" id="IPR017924">
    <property type="entry name" value="RNA-binding_YhbY"/>
</dbReference>
<proteinExistence type="predicted"/>
<dbReference type="InterPro" id="IPR001890">
    <property type="entry name" value="RNA-binding_CRM"/>
</dbReference>
<dbReference type="EMBL" id="JAHLPM010000023">
    <property type="protein sequence ID" value="MBU5440012.1"/>
    <property type="molecule type" value="Genomic_DNA"/>
</dbReference>
<dbReference type="PANTHER" id="PTHR40065">
    <property type="entry name" value="RNA-BINDING PROTEIN YHBY"/>
    <property type="match status" value="1"/>
</dbReference>
<name>A0ABS6EAP3_9FIRM</name>
<dbReference type="Proteomes" id="UP000749471">
    <property type="component" value="Unassembled WGS sequence"/>
</dbReference>
<accession>A0ABS6EAP3</accession>
<keyword evidence="1" id="KW-0694">RNA-binding</keyword>
<gene>
    <name evidence="3" type="primary">yhbY</name>
    <name evidence="3" type="ORF">KQI42_18550</name>
</gene>
<dbReference type="NCBIfam" id="TIGR00253">
    <property type="entry name" value="RNA_bind_YhbY"/>
    <property type="match status" value="1"/>
</dbReference>
<evidence type="ECO:0000256" key="1">
    <source>
        <dbReference type="PROSITE-ProRule" id="PRU00626"/>
    </source>
</evidence>
<keyword evidence="4" id="KW-1185">Reference proteome</keyword>
<dbReference type="PROSITE" id="PS51295">
    <property type="entry name" value="CRM"/>
    <property type="match status" value="1"/>
</dbReference>
<feature type="domain" description="CRM" evidence="2">
    <location>
        <begin position="1"/>
        <end position="96"/>
    </location>
</feature>
<dbReference type="RefSeq" id="WP_216521941.1">
    <property type="nucleotide sequence ID" value="NZ_JAHLPM010000023.1"/>
</dbReference>
<dbReference type="Pfam" id="PF01985">
    <property type="entry name" value="CRS1_YhbY"/>
    <property type="match status" value="1"/>
</dbReference>
<organism evidence="3 4">
    <name type="scientific">Tissierella simiarum</name>
    <dbReference type="NCBI Taxonomy" id="2841534"/>
    <lineage>
        <taxon>Bacteria</taxon>
        <taxon>Bacillati</taxon>
        <taxon>Bacillota</taxon>
        <taxon>Tissierellia</taxon>
        <taxon>Tissierellales</taxon>
        <taxon>Tissierellaceae</taxon>
        <taxon>Tissierella</taxon>
    </lineage>
</organism>
<evidence type="ECO:0000313" key="3">
    <source>
        <dbReference type="EMBL" id="MBU5440012.1"/>
    </source>
</evidence>
<dbReference type="SMART" id="SM01103">
    <property type="entry name" value="CRS1_YhbY"/>
    <property type="match status" value="1"/>
</dbReference>
<evidence type="ECO:0000259" key="2">
    <source>
        <dbReference type="PROSITE" id="PS51295"/>
    </source>
</evidence>
<reference evidence="3 4" key="1">
    <citation type="submission" date="2021-06" db="EMBL/GenBank/DDBJ databases">
        <authorList>
            <person name="Sun Q."/>
            <person name="Li D."/>
        </authorList>
    </citation>
    <scope>NUCLEOTIDE SEQUENCE [LARGE SCALE GENOMIC DNA]</scope>
    <source>
        <strain evidence="3 4">MSJ-40</strain>
    </source>
</reference>
<sequence length="97" mass="10985">MLTGKQRSYLKGIANNIDPIFQLGKNGVTENFIKQVDEALEAREIIKIKVLKNSFLDANQVASELAESVMAEFVQSIGNKFVLYRESVDNKRIELPR</sequence>
<dbReference type="InterPro" id="IPR051925">
    <property type="entry name" value="RNA-binding_domain"/>
</dbReference>